<dbReference type="InterPro" id="IPR005225">
    <property type="entry name" value="Small_GTP-bd"/>
</dbReference>
<dbReference type="InterPro" id="IPR000178">
    <property type="entry name" value="TF_IF2_bacterial-like"/>
</dbReference>
<dbReference type="FunFam" id="3.40.50.10050:FF:000001">
    <property type="entry name" value="Translation initiation factor IF-2"/>
    <property type="match status" value="1"/>
</dbReference>
<keyword evidence="6 8" id="KW-0342">GTP-binding</keyword>
<dbReference type="GO" id="GO:0003924">
    <property type="term" value="F:GTPase activity"/>
    <property type="evidence" value="ECO:0007669"/>
    <property type="project" value="UniProtKB-UniRule"/>
</dbReference>
<evidence type="ECO:0000313" key="13">
    <source>
        <dbReference type="EMBL" id="OGF55675.1"/>
    </source>
</evidence>
<dbReference type="AlphaFoldDB" id="A0A1F5UWZ6"/>
<dbReference type="CDD" id="cd01887">
    <property type="entry name" value="IF2_eIF5B"/>
    <property type="match status" value="1"/>
</dbReference>
<dbReference type="PROSITE" id="PS51722">
    <property type="entry name" value="G_TR_2"/>
    <property type="match status" value="1"/>
</dbReference>
<comment type="similarity">
    <text evidence="1 8 9">Belongs to the TRAFAC class translation factor GTPase superfamily. Classic translation factor GTPase family. IF-2 subfamily.</text>
</comment>
<dbReference type="Gene3D" id="3.40.50.300">
    <property type="entry name" value="P-loop containing nucleotide triphosphate hydrolases"/>
    <property type="match status" value="1"/>
</dbReference>
<dbReference type="NCBIfam" id="TIGR00231">
    <property type="entry name" value="small_GTP"/>
    <property type="match status" value="1"/>
</dbReference>
<reference evidence="13 14" key="1">
    <citation type="journal article" date="2016" name="Nat. Commun.">
        <title>Thousands of microbial genomes shed light on interconnected biogeochemical processes in an aquifer system.</title>
        <authorList>
            <person name="Anantharaman K."/>
            <person name="Brown C.T."/>
            <person name="Hug L.A."/>
            <person name="Sharon I."/>
            <person name="Castelle C.J."/>
            <person name="Probst A.J."/>
            <person name="Thomas B.C."/>
            <person name="Singh A."/>
            <person name="Wilkins M.J."/>
            <person name="Karaoz U."/>
            <person name="Brodie E.L."/>
            <person name="Williams K.H."/>
            <person name="Hubbard S.S."/>
            <person name="Banfield J.F."/>
        </authorList>
    </citation>
    <scope>NUCLEOTIDE SEQUENCE [LARGE SCALE GENOMIC DNA]</scope>
    <source>
        <strain evidence="14">RBG_16_55_9</strain>
    </source>
</reference>
<evidence type="ECO:0000256" key="5">
    <source>
        <dbReference type="ARBA" id="ARBA00022917"/>
    </source>
</evidence>
<dbReference type="GO" id="GO:0005525">
    <property type="term" value="F:GTP binding"/>
    <property type="evidence" value="ECO:0007669"/>
    <property type="project" value="UniProtKB-KW"/>
</dbReference>
<feature type="binding site" evidence="8">
    <location>
        <begin position="182"/>
        <end position="186"/>
    </location>
    <ligand>
        <name>GTP</name>
        <dbReference type="ChEBI" id="CHEBI:37565"/>
    </ligand>
</feature>
<dbReference type="PANTHER" id="PTHR43381:SF5">
    <property type="entry name" value="TR-TYPE G DOMAIN-CONTAINING PROTEIN"/>
    <property type="match status" value="1"/>
</dbReference>
<keyword evidence="8" id="KW-0963">Cytoplasm</keyword>
<dbReference type="HAMAP" id="MF_00100_B">
    <property type="entry name" value="IF_2_B"/>
    <property type="match status" value="1"/>
</dbReference>
<evidence type="ECO:0000259" key="12">
    <source>
        <dbReference type="PROSITE" id="PS51722"/>
    </source>
</evidence>
<dbReference type="CDD" id="cd03692">
    <property type="entry name" value="mtIF2_IVc"/>
    <property type="match status" value="1"/>
</dbReference>
<evidence type="ECO:0000256" key="8">
    <source>
        <dbReference type="HAMAP-Rule" id="MF_00100"/>
    </source>
</evidence>
<dbReference type="Proteomes" id="UP000179157">
    <property type="component" value="Unassembled WGS sequence"/>
</dbReference>
<evidence type="ECO:0000313" key="14">
    <source>
        <dbReference type="Proteomes" id="UP000179157"/>
    </source>
</evidence>
<dbReference type="FunFam" id="2.40.30.10:FF:000054">
    <property type="entry name" value="Translation initiation factor IF-2"/>
    <property type="match status" value="1"/>
</dbReference>
<dbReference type="EMBL" id="MFGX01000051">
    <property type="protein sequence ID" value="OGF55675.1"/>
    <property type="molecule type" value="Genomic_DNA"/>
</dbReference>
<keyword evidence="3 8" id="KW-0396">Initiation factor</keyword>
<feature type="coiled-coil region" evidence="10">
    <location>
        <begin position="387"/>
        <end position="414"/>
    </location>
</feature>
<dbReference type="GO" id="GO:0003743">
    <property type="term" value="F:translation initiation factor activity"/>
    <property type="evidence" value="ECO:0007669"/>
    <property type="project" value="UniProtKB-UniRule"/>
</dbReference>
<keyword evidence="10" id="KW-0175">Coiled coil</keyword>
<dbReference type="CDD" id="cd03702">
    <property type="entry name" value="IF2_mtIF2_II"/>
    <property type="match status" value="1"/>
</dbReference>
<dbReference type="Pfam" id="PF04760">
    <property type="entry name" value="IF2_N"/>
    <property type="match status" value="1"/>
</dbReference>
<feature type="compositionally biased region" description="Basic and acidic residues" evidence="11">
    <location>
        <begin position="101"/>
        <end position="111"/>
    </location>
</feature>
<dbReference type="InterPro" id="IPR044145">
    <property type="entry name" value="IF2_II"/>
</dbReference>
<feature type="region of interest" description="Disordered" evidence="11">
    <location>
        <begin position="74"/>
        <end position="129"/>
    </location>
</feature>
<name>A0A1F5UWZ6_FRAXR</name>
<evidence type="ECO:0000256" key="10">
    <source>
        <dbReference type="SAM" id="Coils"/>
    </source>
</evidence>
<sequence length="626" mass="68384">MRKQVFKIAKEFGVSSKQLIADLKGLGIEKSSNFSALEDEEYEKVRSFYEKGKATVSRAKGAPAKKAVGVIEAKPTGSERPSKRQHAAPVAVEEVAEPTEPETRLEEKVEEIPPPPKPVKVKPTGQPRPPVVTVLGHVDHGKTSLLDKIRKTHVAEGEAGGITQSIGAYQVEYKSQKITFIDTPGHRAFAGMRARGAQVTDIAILVVAADDGIMEQTREALAHIRQAQVPIIVAINKIDKPGIDLNRVKKQLHDEGLTSEDWGGNTITIAVSAVTAQGIDELLEMILLVAELEELRADPQRPAQGTIIEGHVDPARGPVAAVIIKDGTLRERDFIIAGTASGRVRALLDDRGARITAAPPGSPVQILGLSEVPPVGIPLEVVENPAYARQQVEARKQEERLARLQRSHRTWEDVLARTVAQQGLLKLVLKADTIGSLEALMSELQGMEVEGAKLELIYTGVGHINESDVLLAASSEGEIGVLGFRVDLDPKAKELADQEQITVRVYGIIYQLTDDVRKALKGLIEPEYEEVKLGEIEVRNVFKIPKVGVIAGCYVREGQVTRSAQVRVIRQNALIYQGKIQSLKRFDQDVREVTKDKECGIKIEGFSDVKVGDKLEAFTVRLLEPL</sequence>
<keyword evidence="5 8" id="KW-0648">Protein biosynthesis</keyword>
<proteinExistence type="inferred from homology"/>
<evidence type="ECO:0000256" key="9">
    <source>
        <dbReference type="RuleBase" id="RU000644"/>
    </source>
</evidence>
<evidence type="ECO:0000256" key="7">
    <source>
        <dbReference type="ARBA" id="ARBA00025162"/>
    </source>
</evidence>
<dbReference type="Pfam" id="PF11987">
    <property type="entry name" value="IF-2"/>
    <property type="match status" value="1"/>
</dbReference>
<dbReference type="InterPro" id="IPR009000">
    <property type="entry name" value="Transl_B-barrel_sf"/>
</dbReference>
<dbReference type="InterPro" id="IPR027417">
    <property type="entry name" value="P-loop_NTPase"/>
</dbReference>
<feature type="region of interest" description="G-domain" evidence="8">
    <location>
        <begin position="130"/>
        <end position="278"/>
    </location>
</feature>
<dbReference type="InterPro" id="IPR015760">
    <property type="entry name" value="TIF_IF2"/>
</dbReference>
<protein>
    <recommendedName>
        <fullName evidence="2 8">Translation initiation factor IF-2</fullName>
    </recommendedName>
</protein>
<dbReference type="FunFam" id="3.40.50.300:FF:000019">
    <property type="entry name" value="Translation initiation factor IF-2"/>
    <property type="match status" value="1"/>
</dbReference>
<dbReference type="Pfam" id="PF00009">
    <property type="entry name" value="GTP_EFTU"/>
    <property type="match status" value="1"/>
</dbReference>
<organism evidence="13 14">
    <name type="scientific">Fraserbacteria sp. (strain RBG_16_55_9)</name>
    <dbReference type="NCBI Taxonomy" id="1817864"/>
    <lineage>
        <taxon>Bacteria</taxon>
        <taxon>Candidatus Fraseribacteriota</taxon>
    </lineage>
</organism>
<dbReference type="Pfam" id="PF22042">
    <property type="entry name" value="EF-G_D2"/>
    <property type="match status" value="1"/>
</dbReference>
<feature type="binding site" evidence="8">
    <location>
        <begin position="236"/>
        <end position="239"/>
    </location>
    <ligand>
        <name>GTP</name>
        <dbReference type="ChEBI" id="CHEBI:37565"/>
    </ligand>
</feature>
<evidence type="ECO:0000256" key="1">
    <source>
        <dbReference type="ARBA" id="ARBA00007733"/>
    </source>
</evidence>
<feature type="binding site" evidence="8">
    <location>
        <begin position="136"/>
        <end position="143"/>
    </location>
    <ligand>
        <name>GTP</name>
        <dbReference type="ChEBI" id="CHEBI:37565"/>
    </ligand>
</feature>
<accession>A0A1F5UWZ6</accession>
<dbReference type="GO" id="GO:0005829">
    <property type="term" value="C:cytosol"/>
    <property type="evidence" value="ECO:0007669"/>
    <property type="project" value="TreeGrafter"/>
</dbReference>
<evidence type="ECO:0000256" key="2">
    <source>
        <dbReference type="ARBA" id="ARBA00020675"/>
    </source>
</evidence>
<dbReference type="InterPro" id="IPR036925">
    <property type="entry name" value="TIF_IF2_dom3_sf"/>
</dbReference>
<feature type="domain" description="Tr-type G" evidence="12">
    <location>
        <begin position="127"/>
        <end position="296"/>
    </location>
</feature>
<dbReference type="InterPro" id="IPR023115">
    <property type="entry name" value="TIF_IF2_dom3"/>
</dbReference>
<dbReference type="InterPro" id="IPR053905">
    <property type="entry name" value="EF-G-like_DII"/>
</dbReference>
<dbReference type="NCBIfam" id="TIGR00487">
    <property type="entry name" value="IF-2"/>
    <property type="match status" value="1"/>
</dbReference>
<evidence type="ECO:0000256" key="11">
    <source>
        <dbReference type="SAM" id="MobiDB-lite"/>
    </source>
</evidence>
<dbReference type="InterPro" id="IPR006847">
    <property type="entry name" value="IF2_N"/>
</dbReference>
<dbReference type="InterPro" id="IPR000795">
    <property type="entry name" value="T_Tr_GTP-bd_dom"/>
</dbReference>
<comment type="caution">
    <text evidence="13">The sequence shown here is derived from an EMBL/GenBank/DDBJ whole genome shotgun (WGS) entry which is preliminary data.</text>
</comment>
<evidence type="ECO:0000256" key="4">
    <source>
        <dbReference type="ARBA" id="ARBA00022741"/>
    </source>
</evidence>
<dbReference type="Gene3D" id="1.10.10.2480">
    <property type="match status" value="1"/>
</dbReference>
<dbReference type="Gene3D" id="2.40.30.10">
    <property type="entry name" value="Translation factors"/>
    <property type="match status" value="2"/>
</dbReference>
<comment type="subcellular location">
    <subcellularLocation>
        <location evidence="8">Cytoplasm</location>
    </subcellularLocation>
</comment>
<comment type="function">
    <text evidence="7 8 9">One of the essential components for the initiation of protein synthesis. Protects formylmethionyl-tRNA from spontaneous hydrolysis and promotes its binding to the 30S ribosomal subunits. Also involved in the hydrolysis of GTP during the formation of the 70S ribosomal complex.</text>
</comment>
<dbReference type="FunFam" id="2.40.30.10:FF:000008">
    <property type="entry name" value="Translation initiation factor IF-2"/>
    <property type="match status" value="1"/>
</dbReference>
<evidence type="ECO:0000256" key="6">
    <source>
        <dbReference type="ARBA" id="ARBA00023134"/>
    </source>
</evidence>
<keyword evidence="4 8" id="KW-0547">Nucleotide-binding</keyword>
<dbReference type="SUPFAM" id="SSF50447">
    <property type="entry name" value="Translation proteins"/>
    <property type="match status" value="2"/>
</dbReference>
<gene>
    <name evidence="8" type="primary">infB</name>
    <name evidence="13" type="ORF">A2Z21_01605</name>
</gene>
<dbReference type="PANTHER" id="PTHR43381">
    <property type="entry name" value="TRANSLATION INITIATION FACTOR IF-2-RELATED"/>
    <property type="match status" value="1"/>
</dbReference>
<dbReference type="STRING" id="1817864.A2Z21_01605"/>
<dbReference type="Gene3D" id="3.40.50.10050">
    <property type="entry name" value="Translation initiation factor IF- 2, domain 3"/>
    <property type="match status" value="1"/>
</dbReference>
<evidence type="ECO:0000256" key="3">
    <source>
        <dbReference type="ARBA" id="ARBA00022540"/>
    </source>
</evidence>
<dbReference type="SUPFAM" id="SSF52156">
    <property type="entry name" value="Initiation factor IF2/eIF5b, domain 3"/>
    <property type="match status" value="1"/>
</dbReference>
<dbReference type="SUPFAM" id="SSF52540">
    <property type="entry name" value="P-loop containing nucleoside triphosphate hydrolases"/>
    <property type="match status" value="1"/>
</dbReference>